<protein>
    <recommendedName>
        <fullName evidence="2">Serine/threonine specific protein phosphatases domain-containing protein</fullName>
    </recommendedName>
</protein>
<comment type="caution">
    <text evidence="3">The sequence shown here is derived from an EMBL/GenBank/DDBJ whole genome shotgun (WGS) entry which is preliminary data.</text>
</comment>
<dbReference type="GO" id="GO:0016787">
    <property type="term" value="F:hydrolase activity"/>
    <property type="evidence" value="ECO:0007669"/>
    <property type="project" value="InterPro"/>
</dbReference>
<evidence type="ECO:0000313" key="4">
    <source>
        <dbReference type="Proteomes" id="UP000054937"/>
    </source>
</evidence>
<dbReference type="Pfam" id="PF24681">
    <property type="entry name" value="Kelch_KLHDC2_KLHL20_DRC7"/>
    <property type="match status" value="1"/>
</dbReference>
<dbReference type="OrthoDB" id="309851at2759"/>
<dbReference type="PANTHER" id="PTHR46422">
    <property type="entry name" value="SERINE/THREONINE-PROTEIN PHOSPHATASE BSL3"/>
    <property type="match status" value="1"/>
</dbReference>
<dbReference type="InterPro" id="IPR006186">
    <property type="entry name" value="Ser/Thr-sp_prot-phosphatase"/>
</dbReference>
<feature type="compositionally biased region" description="Low complexity" evidence="1">
    <location>
        <begin position="385"/>
        <end position="417"/>
    </location>
</feature>
<dbReference type="InterPro" id="IPR015915">
    <property type="entry name" value="Kelch-typ_b-propeller"/>
</dbReference>
<dbReference type="InterPro" id="IPR004843">
    <property type="entry name" value="Calcineurin-like_PHP"/>
</dbReference>
<dbReference type="Gene3D" id="2.120.10.80">
    <property type="entry name" value="Kelch-type beta propeller"/>
    <property type="match status" value="2"/>
</dbReference>
<dbReference type="Gene3D" id="3.60.21.10">
    <property type="match status" value="1"/>
</dbReference>
<accession>A0A0V0QJZ1</accession>
<evidence type="ECO:0000259" key="2">
    <source>
        <dbReference type="SMART" id="SM00156"/>
    </source>
</evidence>
<dbReference type="SUPFAM" id="SSF56300">
    <property type="entry name" value="Metallo-dependent phosphatases"/>
    <property type="match status" value="1"/>
</dbReference>
<feature type="domain" description="Serine/threonine specific protein phosphatases" evidence="2">
    <location>
        <begin position="519"/>
        <end position="815"/>
    </location>
</feature>
<dbReference type="OMA" id="WDWVLAP"/>
<name>A0A0V0QJZ1_PSEPJ</name>
<sequence length="854" mass="97123">MASLNVEQLKSTGDVPPARFGHTLTLCGKNKAVLFGGAIGDSGKFIITNELYMIDLSINQWSKLNQQGNIPSQRAAHAACMIETNQIVVYGGAASGGGGLSSDDLFLLDMRSNQYNPSWVSIPTHGQTPGKRYGHTMVFFKPFLIVFGGNTGIQPVNDVWILNVEKAPYQWQQFNPTGPQPSVRVYHSAALCQTGSANGMMVIFGGRTADQSALNDSWGLRRHRDGKWDWVLAPYRSTSEADMPICRYQHWITFSGSLMLVIGGRTNATDEQQQSMEIYDTESSDWYKVQSVNRYRHSVLLIENKMLMYGGFEPEFPNKPLDSMLQIDISKIGTIFPKLSKNFFGTQNNSNILQERNNNNNNIQAQQTMNQKENYKPQYNQIANQTFNNGNQKNNQNVQPQQLQMQHEQHQQEQQQLRNGQVKKVDNARSTTPMKGQQKLIRISNQAIVAQTYEPDQEYNNQLIRKVLVQNLAEESKKLLVGIQQDFQGLSVNDNLCQLFIQSLLRPGEWKPIELKLPFRRELIVRLCDEVVSILESQATLLKVRAPIKIIGSIHGRFNELLRFFENFGAPSDDLENLDGDIEKFDYLFLGNYVDKGFNSLEVICLLFALKLKYPEQIHLLRGSHEDRKINRLYGLAEECSIRLNEDINDINSVYQRVNRVFDMMPLGAILEDKILCLPGGLGKNIQSLEEIENIQRPIQNLWDSYNIYANELINSTYIEQQVVTIGNPVKDIFKTNSTVKFGDLKVNQFLNENKINMIIRSGTPLQEGFETNQAGTVISLFSCPDYMGQFQNMGSLIKVTKNFQIIPHQLQPTVLKQGTWLKPETQLKTIIKYSQDEMALKQRQPTPPKKPIY</sequence>
<dbReference type="InParanoid" id="A0A0V0QJZ1"/>
<dbReference type="EMBL" id="LDAU01000155">
    <property type="protein sequence ID" value="KRX02320.1"/>
    <property type="molecule type" value="Genomic_DNA"/>
</dbReference>
<proteinExistence type="predicted"/>
<dbReference type="Proteomes" id="UP000054937">
    <property type="component" value="Unassembled WGS sequence"/>
</dbReference>
<keyword evidence="4" id="KW-1185">Reference proteome</keyword>
<evidence type="ECO:0000256" key="1">
    <source>
        <dbReference type="SAM" id="MobiDB-lite"/>
    </source>
</evidence>
<reference evidence="3 4" key="1">
    <citation type="journal article" date="2015" name="Sci. Rep.">
        <title>Genome of the facultative scuticociliatosis pathogen Pseudocohnilembus persalinus provides insight into its virulence through horizontal gene transfer.</title>
        <authorList>
            <person name="Xiong J."/>
            <person name="Wang G."/>
            <person name="Cheng J."/>
            <person name="Tian M."/>
            <person name="Pan X."/>
            <person name="Warren A."/>
            <person name="Jiang C."/>
            <person name="Yuan D."/>
            <person name="Miao W."/>
        </authorList>
    </citation>
    <scope>NUCLEOTIDE SEQUENCE [LARGE SCALE GENOMIC DNA]</scope>
    <source>
        <strain evidence="3">36N120E</strain>
    </source>
</reference>
<organism evidence="3 4">
    <name type="scientific">Pseudocohnilembus persalinus</name>
    <name type="common">Ciliate</name>
    <dbReference type="NCBI Taxonomy" id="266149"/>
    <lineage>
        <taxon>Eukaryota</taxon>
        <taxon>Sar</taxon>
        <taxon>Alveolata</taxon>
        <taxon>Ciliophora</taxon>
        <taxon>Intramacronucleata</taxon>
        <taxon>Oligohymenophorea</taxon>
        <taxon>Scuticociliatia</taxon>
        <taxon>Philasterida</taxon>
        <taxon>Pseudocohnilembidae</taxon>
        <taxon>Pseudocohnilembus</taxon>
    </lineage>
</organism>
<dbReference type="PANTHER" id="PTHR46422:SF7">
    <property type="entry name" value="SERINE_THREONINE-PROTEIN PHOSPHATASE BSL2-RELATED"/>
    <property type="match status" value="1"/>
</dbReference>
<dbReference type="InterPro" id="IPR029052">
    <property type="entry name" value="Metallo-depent_PP-like"/>
</dbReference>
<dbReference type="SMART" id="SM00156">
    <property type="entry name" value="PP2Ac"/>
    <property type="match status" value="1"/>
</dbReference>
<gene>
    <name evidence="3" type="ORF">PPERSA_09937</name>
</gene>
<feature type="region of interest" description="Disordered" evidence="1">
    <location>
        <begin position="385"/>
        <end position="437"/>
    </location>
</feature>
<dbReference type="SUPFAM" id="SSF117281">
    <property type="entry name" value="Kelch motif"/>
    <property type="match status" value="1"/>
</dbReference>
<dbReference type="PRINTS" id="PR00114">
    <property type="entry name" value="STPHPHTASE"/>
</dbReference>
<dbReference type="Pfam" id="PF00149">
    <property type="entry name" value="Metallophos"/>
    <property type="match status" value="1"/>
</dbReference>
<evidence type="ECO:0000313" key="3">
    <source>
        <dbReference type="EMBL" id="KRX02320.1"/>
    </source>
</evidence>
<dbReference type="AlphaFoldDB" id="A0A0V0QJZ1"/>